<feature type="domain" description="Neurotransmitter-gated ion-channel ligand-binding" evidence="6">
    <location>
        <begin position="28"/>
        <end position="217"/>
    </location>
</feature>
<evidence type="ECO:0000259" key="7">
    <source>
        <dbReference type="Pfam" id="PF02932"/>
    </source>
</evidence>
<proteinExistence type="inferred from homology"/>
<dbReference type="CDD" id="cd18989">
    <property type="entry name" value="LGIC_ECD_cation"/>
    <property type="match status" value="1"/>
</dbReference>
<organism evidence="8 9">
    <name type="scientific">Dimorphilus gyrociliatus</name>
    <dbReference type="NCBI Taxonomy" id="2664684"/>
    <lineage>
        <taxon>Eukaryota</taxon>
        <taxon>Metazoa</taxon>
        <taxon>Spiralia</taxon>
        <taxon>Lophotrochozoa</taxon>
        <taxon>Annelida</taxon>
        <taxon>Polychaeta</taxon>
        <taxon>Polychaeta incertae sedis</taxon>
        <taxon>Dinophilidae</taxon>
        <taxon>Dimorphilus</taxon>
    </lineage>
</organism>
<dbReference type="OrthoDB" id="6151576at2759"/>
<feature type="signal peptide" evidence="5">
    <location>
        <begin position="1"/>
        <end position="23"/>
    </location>
</feature>
<comment type="caution">
    <text evidence="5">Lacks conserved residue(s) required for the propagation of feature annotation.</text>
</comment>
<reference evidence="8 9" key="1">
    <citation type="submission" date="2020-08" db="EMBL/GenBank/DDBJ databases">
        <authorList>
            <person name="Hejnol A."/>
        </authorList>
    </citation>
    <scope>NUCLEOTIDE SEQUENCE [LARGE SCALE GENOMIC DNA]</scope>
</reference>
<keyword evidence="4 5" id="KW-0472">Membrane</keyword>
<dbReference type="InterPro" id="IPR006201">
    <property type="entry name" value="Neur_channel"/>
</dbReference>
<dbReference type="AlphaFoldDB" id="A0A7I8V7L3"/>
<dbReference type="InterPro" id="IPR036734">
    <property type="entry name" value="Neur_chan_lig-bd_sf"/>
</dbReference>
<dbReference type="InterPro" id="IPR006202">
    <property type="entry name" value="Neur_chan_lig-bd"/>
</dbReference>
<dbReference type="InterPro" id="IPR006029">
    <property type="entry name" value="Neurotrans-gated_channel_TM"/>
</dbReference>
<dbReference type="GO" id="GO:0016020">
    <property type="term" value="C:membrane"/>
    <property type="evidence" value="ECO:0007669"/>
    <property type="project" value="UniProtKB-SubCell"/>
</dbReference>
<accession>A0A7I8V7L3</accession>
<dbReference type="InterPro" id="IPR018000">
    <property type="entry name" value="Neurotransmitter_ion_chnl_CS"/>
</dbReference>
<evidence type="ECO:0000313" key="9">
    <source>
        <dbReference type="Proteomes" id="UP000549394"/>
    </source>
</evidence>
<dbReference type="Pfam" id="PF02932">
    <property type="entry name" value="Neur_chan_memb"/>
    <property type="match status" value="1"/>
</dbReference>
<feature type="chain" id="PRO_5029945492" evidence="5">
    <location>
        <begin position="24"/>
        <end position="284"/>
    </location>
</feature>
<keyword evidence="5" id="KW-0813">Transport</keyword>
<dbReference type="InterPro" id="IPR036719">
    <property type="entry name" value="Neuro-gated_channel_TM_sf"/>
</dbReference>
<keyword evidence="5" id="KW-0406">Ion transport</keyword>
<dbReference type="Proteomes" id="UP000549394">
    <property type="component" value="Unassembled WGS sequence"/>
</dbReference>
<dbReference type="PANTHER" id="PTHR18945">
    <property type="entry name" value="NEUROTRANSMITTER GATED ION CHANNEL"/>
    <property type="match status" value="1"/>
</dbReference>
<evidence type="ECO:0000259" key="6">
    <source>
        <dbReference type="Pfam" id="PF02931"/>
    </source>
</evidence>
<sequence>MMNLLRHGLLLYGISYYTSLVYSENQEYKLKQKLFKNYDPTVRPVKDVRTITKVAFSYSLGFIESLSWKDEFLSWDFRKENVTSIVTTSDKIWMPEMSLRNGMEAIGDLSFRGKNRIRIFFSGAVIFITNLQVKTSCLVNIQRFPHDIQVCHIEFVTISSNIGDVSYEPLNQSIKSDFSTSNSEWIVINSKIGSKTSITPEMANLTLSYVSLVLQRKSLYYNLILTGPLFLITLVSFCTFLLPCESGEKISLGISVLLSYSVLTLMMSEVLPKNSEKPPMLSSY</sequence>
<evidence type="ECO:0000256" key="4">
    <source>
        <dbReference type="ARBA" id="ARBA00023136"/>
    </source>
</evidence>
<evidence type="ECO:0000256" key="3">
    <source>
        <dbReference type="ARBA" id="ARBA00022989"/>
    </source>
</evidence>
<dbReference type="Pfam" id="PF02931">
    <property type="entry name" value="Neur_chan_LBD"/>
    <property type="match status" value="1"/>
</dbReference>
<evidence type="ECO:0000256" key="2">
    <source>
        <dbReference type="ARBA" id="ARBA00022692"/>
    </source>
</evidence>
<dbReference type="CDD" id="cd19051">
    <property type="entry name" value="LGIC_TM_cation"/>
    <property type="match status" value="1"/>
</dbReference>
<dbReference type="PRINTS" id="PR00252">
    <property type="entry name" value="NRIONCHANNEL"/>
</dbReference>
<evidence type="ECO:0000256" key="1">
    <source>
        <dbReference type="ARBA" id="ARBA00004141"/>
    </source>
</evidence>
<feature type="domain" description="Neurotransmitter-gated ion-channel transmembrane" evidence="7">
    <location>
        <begin position="228"/>
        <end position="284"/>
    </location>
</feature>
<name>A0A7I8V7L3_9ANNE</name>
<comment type="similarity">
    <text evidence="5">Belongs to the ligand-gated ion channel (TC 1.A.9) family.</text>
</comment>
<comment type="subcellular location">
    <subcellularLocation>
        <location evidence="1">Membrane</location>
        <topology evidence="1">Multi-pass membrane protein</topology>
    </subcellularLocation>
</comment>
<dbReference type="InterPro" id="IPR038050">
    <property type="entry name" value="Neuro_actylchol_rec"/>
</dbReference>
<dbReference type="SUPFAM" id="SSF63712">
    <property type="entry name" value="Nicotinic receptor ligand binding domain-like"/>
    <property type="match status" value="1"/>
</dbReference>
<evidence type="ECO:0000256" key="5">
    <source>
        <dbReference type="RuleBase" id="RU000687"/>
    </source>
</evidence>
<dbReference type="SUPFAM" id="SSF90112">
    <property type="entry name" value="Neurotransmitter-gated ion-channel transmembrane pore"/>
    <property type="match status" value="1"/>
</dbReference>
<keyword evidence="5" id="KW-0732">Signal</keyword>
<dbReference type="GO" id="GO:0005230">
    <property type="term" value="F:extracellular ligand-gated monoatomic ion channel activity"/>
    <property type="evidence" value="ECO:0007669"/>
    <property type="project" value="InterPro"/>
</dbReference>
<feature type="transmembrane region" description="Helical" evidence="5">
    <location>
        <begin position="219"/>
        <end position="242"/>
    </location>
</feature>
<dbReference type="EMBL" id="CAJFCJ010000002">
    <property type="protein sequence ID" value="CAD5111651.1"/>
    <property type="molecule type" value="Genomic_DNA"/>
</dbReference>
<dbReference type="Gene3D" id="2.70.170.10">
    <property type="entry name" value="Neurotransmitter-gated ion-channel ligand-binding domain"/>
    <property type="match status" value="1"/>
</dbReference>
<dbReference type="Gene3D" id="1.20.58.390">
    <property type="entry name" value="Neurotransmitter-gated ion-channel transmembrane domain"/>
    <property type="match status" value="1"/>
</dbReference>
<protein>
    <submittedName>
        <fullName evidence="8">DgyrCDS939</fullName>
    </submittedName>
</protein>
<feature type="transmembrane region" description="Helical" evidence="5">
    <location>
        <begin position="254"/>
        <end position="271"/>
    </location>
</feature>
<dbReference type="PROSITE" id="PS00236">
    <property type="entry name" value="NEUROTR_ION_CHANNEL"/>
    <property type="match status" value="1"/>
</dbReference>
<dbReference type="GO" id="GO:0004888">
    <property type="term" value="F:transmembrane signaling receptor activity"/>
    <property type="evidence" value="ECO:0007669"/>
    <property type="project" value="InterPro"/>
</dbReference>
<keyword evidence="9" id="KW-1185">Reference proteome</keyword>
<evidence type="ECO:0000313" key="8">
    <source>
        <dbReference type="EMBL" id="CAD5111651.1"/>
    </source>
</evidence>
<keyword evidence="5" id="KW-0407">Ion channel</keyword>
<comment type="caution">
    <text evidence="8">The sequence shown here is derived from an EMBL/GenBank/DDBJ whole genome shotgun (WGS) entry which is preliminary data.</text>
</comment>
<keyword evidence="2 5" id="KW-0812">Transmembrane</keyword>
<gene>
    <name evidence="8" type="ORF">DGYR_LOCUS911</name>
</gene>
<keyword evidence="3 5" id="KW-1133">Transmembrane helix</keyword>